<accession>A0ABW5PMD6</accession>
<dbReference type="CDD" id="cd01741">
    <property type="entry name" value="GATase1_1"/>
    <property type="match status" value="1"/>
</dbReference>
<keyword evidence="2" id="KW-0315">Glutamine amidotransferase</keyword>
<keyword evidence="3" id="KW-1185">Reference proteome</keyword>
<dbReference type="InterPro" id="IPR017926">
    <property type="entry name" value="GATASE"/>
</dbReference>
<dbReference type="InterPro" id="IPR029062">
    <property type="entry name" value="Class_I_gatase-like"/>
</dbReference>
<dbReference type="Proteomes" id="UP001597458">
    <property type="component" value="Unassembled WGS sequence"/>
</dbReference>
<protein>
    <submittedName>
        <fullName evidence="2">Type 1 glutamine amidotransferase</fullName>
    </submittedName>
</protein>
<gene>
    <name evidence="2" type="ORF">ACFSTF_01600</name>
</gene>
<evidence type="ECO:0000259" key="1">
    <source>
        <dbReference type="Pfam" id="PF00117"/>
    </source>
</evidence>
<dbReference type="EMBL" id="JBHUMR010000006">
    <property type="protein sequence ID" value="MFD2616019.1"/>
    <property type="molecule type" value="Genomic_DNA"/>
</dbReference>
<evidence type="ECO:0000313" key="2">
    <source>
        <dbReference type="EMBL" id="MFD2616019.1"/>
    </source>
</evidence>
<reference evidence="3" key="1">
    <citation type="journal article" date="2019" name="Int. J. Syst. Evol. Microbiol.">
        <title>The Global Catalogue of Microorganisms (GCM) 10K type strain sequencing project: providing services to taxonomists for standard genome sequencing and annotation.</title>
        <authorList>
            <consortium name="The Broad Institute Genomics Platform"/>
            <consortium name="The Broad Institute Genome Sequencing Center for Infectious Disease"/>
            <person name="Wu L."/>
            <person name="Ma J."/>
        </authorList>
    </citation>
    <scope>NUCLEOTIDE SEQUENCE [LARGE SCALE GENOMIC DNA]</scope>
    <source>
        <strain evidence="3">TISTR 2241</strain>
    </source>
</reference>
<dbReference type="PANTHER" id="PTHR42695:SF5">
    <property type="entry name" value="GLUTAMINE AMIDOTRANSFERASE YLR126C-RELATED"/>
    <property type="match status" value="1"/>
</dbReference>
<comment type="caution">
    <text evidence="2">The sequence shown here is derived from an EMBL/GenBank/DDBJ whole genome shotgun (WGS) entry which is preliminary data.</text>
</comment>
<name>A0ABW5PMD6_9BACI</name>
<proteinExistence type="predicted"/>
<dbReference type="Gene3D" id="3.40.50.880">
    <property type="match status" value="1"/>
</dbReference>
<dbReference type="RefSeq" id="WP_141190692.1">
    <property type="nucleotide sequence ID" value="NZ_JBHUMR010000006.1"/>
</dbReference>
<sequence length="227" mass="26491">MKVHIIQHVPYESPGLIEDWCCQHNYAIEIIKQYESQSIPRVEDVEFLVVMGGPMNIYEDNRYPWLPKEKELISDCIQQGKKVFGVCLGAQLIADTLGSKIYQNKEKEIGWFPIQKSADLNFTAHIPQELMVLHWHGDTFTLPEKSTRLFESEVCENQGFIYDKHVVGLQFHVEMTEENLKEIVKHSQAELQEEGDYIQTEQEIMKFTIPKENKTFLFGLLDKMVRI</sequence>
<feature type="domain" description="Glutamine amidotransferase" evidence="1">
    <location>
        <begin position="26"/>
        <end position="179"/>
    </location>
</feature>
<evidence type="ECO:0000313" key="3">
    <source>
        <dbReference type="Proteomes" id="UP001597458"/>
    </source>
</evidence>
<dbReference type="Pfam" id="PF00117">
    <property type="entry name" value="GATase"/>
    <property type="match status" value="1"/>
</dbReference>
<organism evidence="2 3">
    <name type="scientific">Terrilactibacillus laevilacticus</name>
    <dbReference type="NCBI Taxonomy" id="1380157"/>
    <lineage>
        <taxon>Bacteria</taxon>
        <taxon>Bacillati</taxon>
        <taxon>Bacillota</taxon>
        <taxon>Bacilli</taxon>
        <taxon>Bacillales</taxon>
        <taxon>Bacillaceae</taxon>
        <taxon>Terrilactibacillus</taxon>
    </lineage>
</organism>
<dbReference type="PROSITE" id="PS51273">
    <property type="entry name" value="GATASE_TYPE_1"/>
    <property type="match status" value="1"/>
</dbReference>
<dbReference type="PANTHER" id="PTHR42695">
    <property type="entry name" value="GLUTAMINE AMIDOTRANSFERASE YLR126C-RELATED"/>
    <property type="match status" value="1"/>
</dbReference>
<dbReference type="SUPFAM" id="SSF52317">
    <property type="entry name" value="Class I glutamine amidotransferase-like"/>
    <property type="match status" value="1"/>
</dbReference>
<dbReference type="InterPro" id="IPR044992">
    <property type="entry name" value="ChyE-like"/>
</dbReference>